<dbReference type="Proteomes" id="UP000178776">
    <property type="component" value="Chromosome"/>
</dbReference>
<evidence type="ECO:0000259" key="9">
    <source>
        <dbReference type="Pfam" id="PF22638"/>
    </source>
</evidence>
<protein>
    <recommendedName>
        <fullName evidence="4">Flagellar hook-associated protein 1</fullName>
    </recommendedName>
</protein>
<accession>A0A1D9LDW2</accession>
<dbReference type="AlphaFoldDB" id="A0A1D9LDW2"/>
<keyword evidence="6" id="KW-0975">Bacterial flagellum</keyword>
<evidence type="ECO:0000313" key="10">
    <source>
        <dbReference type="EMBL" id="AOZ49430.1"/>
    </source>
</evidence>
<dbReference type="KEGG" id="cvc:BKX93_05075"/>
<dbReference type="EMBL" id="CP017707">
    <property type="protein sequence ID" value="AOZ49430.1"/>
    <property type="molecule type" value="Genomic_DNA"/>
</dbReference>
<keyword evidence="10" id="KW-0966">Cell projection</keyword>
<evidence type="ECO:0000256" key="4">
    <source>
        <dbReference type="ARBA" id="ARBA00016244"/>
    </source>
</evidence>
<dbReference type="GO" id="GO:0005198">
    <property type="term" value="F:structural molecule activity"/>
    <property type="evidence" value="ECO:0007669"/>
    <property type="project" value="InterPro"/>
</dbReference>
<dbReference type="GeneID" id="68840579"/>
<keyword evidence="10" id="KW-0969">Cilium</keyword>
<dbReference type="InterPro" id="IPR001444">
    <property type="entry name" value="Flag_bb_rod_N"/>
</dbReference>
<feature type="domain" description="Flagellar basal body rod protein N-terminal" evidence="7">
    <location>
        <begin position="11"/>
        <end position="38"/>
    </location>
</feature>
<dbReference type="PANTHER" id="PTHR30033">
    <property type="entry name" value="FLAGELLAR HOOK-ASSOCIATED PROTEIN 1"/>
    <property type="match status" value="1"/>
</dbReference>
<evidence type="ECO:0000256" key="1">
    <source>
        <dbReference type="ARBA" id="ARBA00004365"/>
    </source>
</evidence>
<evidence type="ECO:0000256" key="5">
    <source>
        <dbReference type="ARBA" id="ARBA00022525"/>
    </source>
</evidence>
<feature type="domain" description="Flagellar hook-associated protein FlgK helical" evidence="9">
    <location>
        <begin position="96"/>
        <end position="336"/>
    </location>
</feature>
<dbReference type="GO" id="GO:0044780">
    <property type="term" value="P:bacterial-type flagellum assembly"/>
    <property type="evidence" value="ECO:0007669"/>
    <property type="project" value="InterPro"/>
</dbReference>
<dbReference type="InterPro" id="IPR010930">
    <property type="entry name" value="Flg_bb/hook_C_dom"/>
</dbReference>
<feature type="domain" description="Flagellar basal-body/hook protein C-terminal" evidence="8">
    <location>
        <begin position="563"/>
        <end position="600"/>
    </location>
</feature>
<dbReference type="Pfam" id="PF00460">
    <property type="entry name" value="Flg_bb_rod"/>
    <property type="match status" value="1"/>
</dbReference>
<dbReference type="STRING" id="1108595.BKX93_05075"/>
<organism evidence="10 11">
    <name type="scientific">Chromobacterium vaccinii</name>
    <dbReference type="NCBI Taxonomy" id="1108595"/>
    <lineage>
        <taxon>Bacteria</taxon>
        <taxon>Pseudomonadati</taxon>
        <taxon>Pseudomonadota</taxon>
        <taxon>Betaproteobacteria</taxon>
        <taxon>Neisseriales</taxon>
        <taxon>Chromobacteriaceae</taxon>
        <taxon>Chromobacterium</taxon>
    </lineage>
</organism>
<dbReference type="GO" id="GO:0009424">
    <property type="term" value="C:bacterial-type flagellum hook"/>
    <property type="evidence" value="ECO:0007669"/>
    <property type="project" value="InterPro"/>
</dbReference>
<sequence>MAIVGADIFSIGLSGLNVAQNALSVTSNNISNAATPGYNVEYLTQANRQPQNAGFGFLGQGVDATNVLRTYSQFLSTQVQSAQANSSFYSSQLQQLNQINNTIANSTQSPNPAIQSFFGALQTLSQQPASLPVRQNVLSMAQALATSMTSMNNQLVQMQQGINGQIDTTVQSINALGQQIADLNQKIGSATGGNASAPQAQPNGLLDARDQAVLQLNKLVGATVSIASDGSYTVNIGSGQTLVIGGTVNQLTTQADPNNNTNRQVGFVNPAGGAPVILPNSVLGSGQLGGLLNFRDGALLQTQTQLGTLAINFSAAMNYQNSLGLDYNAQPGGPIFQDLSSYAAKPQYAAGQFQVLMGDPKALATASNLVPTGTAGGTSGVTMTGVWSSLPGTYAGSINGSPPTLPFPTNATHPSSGMTNMTITASGTAPVTMTATITGTNGGGPYNVVANTAQPNSYKLQTTAVPPVDVGIGFQLSGSPDLGQSFTVGPATVGAPNLKASGDNSNLLQLTAQQNLNLVNNQSYQVYYTSMVASVGNQGFAVGQMNSGAQKTLEQATTNNSNYSGVNLDQEAANLIKYQQSYQACSKVIQIAQSTFSSILGIMS</sequence>
<dbReference type="Pfam" id="PF22638">
    <property type="entry name" value="FlgK_D1"/>
    <property type="match status" value="1"/>
</dbReference>
<keyword evidence="5" id="KW-0964">Secreted</keyword>
<evidence type="ECO:0000259" key="8">
    <source>
        <dbReference type="Pfam" id="PF06429"/>
    </source>
</evidence>
<dbReference type="GO" id="GO:0005576">
    <property type="term" value="C:extracellular region"/>
    <property type="evidence" value="ECO:0007669"/>
    <property type="project" value="UniProtKB-SubCell"/>
</dbReference>
<evidence type="ECO:0000313" key="11">
    <source>
        <dbReference type="Proteomes" id="UP000178776"/>
    </source>
</evidence>
<dbReference type="RefSeq" id="WP_046156622.1">
    <property type="nucleotide sequence ID" value="NZ_CP017707.1"/>
</dbReference>
<dbReference type="Pfam" id="PF06429">
    <property type="entry name" value="Flg_bbr_C"/>
    <property type="match status" value="1"/>
</dbReference>
<evidence type="ECO:0000256" key="2">
    <source>
        <dbReference type="ARBA" id="ARBA00004613"/>
    </source>
</evidence>
<evidence type="ECO:0000256" key="6">
    <source>
        <dbReference type="ARBA" id="ARBA00023143"/>
    </source>
</evidence>
<comment type="subcellular location">
    <subcellularLocation>
        <location evidence="1">Bacterial flagellum</location>
    </subcellularLocation>
    <subcellularLocation>
        <location evidence="2">Secreted</location>
    </subcellularLocation>
</comment>
<dbReference type="PROSITE" id="PS00588">
    <property type="entry name" value="FLAGELLA_BB_ROD"/>
    <property type="match status" value="1"/>
</dbReference>
<dbReference type="SUPFAM" id="SSF64518">
    <property type="entry name" value="Phase 1 flagellin"/>
    <property type="match status" value="1"/>
</dbReference>
<dbReference type="InterPro" id="IPR019776">
    <property type="entry name" value="Flagellar_basal_body_rod_CS"/>
</dbReference>
<name>A0A1D9LDW2_9NEIS</name>
<comment type="similarity">
    <text evidence="3">Belongs to the flagella basal body rod proteins family.</text>
</comment>
<dbReference type="PRINTS" id="PR01005">
    <property type="entry name" value="FLGHOOKAP1"/>
</dbReference>
<reference evidence="10 11" key="1">
    <citation type="submission" date="2016-10" db="EMBL/GenBank/DDBJ databases">
        <title>Chromobacterium muskegensis sp. nov., an insecticidal bacterium isolated from Sphagnum bogs.</title>
        <authorList>
            <person name="Sparks M.E."/>
            <person name="Blackburn M.B."/>
            <person name="Gundersen-Rindal D.E."/>
            <person name="Mitchell A."/>
            <person name="Farrar R."/>
            <person name="Kuhar D."/>
        </authorList>
    </citation>
    <scope>NUCLEOTIDE SEQUENCE [LARGE SCALE GENOMIC DNA]</scope>
    <source>
        <strain evidence="10 11">21-1</strain>
    </source>
</reference>
<dbReference type="PANTHER" id="PTHR30033:SF1">
    <property type="entry name" value="FLAGELLAR HOOK-ASSOCIATED PROTEIN 1"/>
    <property type="match status" value="1"/>
</dbReference>
<dbReference type="InterPro" id="IPR053927">
    <property type="entry name" value="FlgK_helical"/>
</dbReference>
<keyword evidence="10" id="KW-0282">Flagellum</keyword>
<evidence type="ECO:0000256" key="3">
    <source>
        <dbReference type="ARBA" id="ARBA00009677"/>
    </source>
</evidence>
<gene>
    <name evidence="10" type="ORF">BKX93_05075</name>
</gene>
<proteinExistence type="inferred from homology"/>
<dbReference type="NCBIfam" id="TIGR02492">
    <property type="entry name" value="flgK_ends"/>
    <property type="match status" value="1"/>
</dbReference>
<evidence type="ECO:0000259" key="7">
    <source>
        <dbReference type="Pfam" id="PF00460"/>
    </source>
</evidence>
<dbReference type="InterPro" id="IPR002371">
    <property type="entry name" value="FlgK"/>
</dbReference>